<comment type="caution">
    <text evidence="14">The sequence shown here is derived from an EMBL/GenBank/DDBJ whole genome shotgun (WGS) entry which is preliminary data.</text>
</comment>
<evidence type="ECO:0000256" key="8">
    <source>
        <dbReference type="ARBA" id="ARBA00022989"/>
    </source>
</evidence>
<dbReference type="Gene3D" id="3.40.710.10">
    <property type="entry name" value="DD-peptidase/beta-lactamase superfamily"/>
    <property type="match status" value="1"/>
</dbReference>
<dbReference type="AlphaFoldDB" id="A0A101XT87"/>
<dbReference type="Proteomes" id="UP000053557">
    <property type="component" value="Unassembled WGS sequence"/>
</dbReference>
<dbReference type="GO" id="GO:0008658">
    <property type="term" value="F:penicillin binding"/>
    <property type="evidence" value="ECO:0007669"/>
    <property type="project" value="InterPro"/>
</dbReference>
<sequence>MKKADKPRRRLVESRLTFAFTVVFLSMSLLIVRLGYLQVKTSSQFISQEHLNEFDTYTVPAPRGWIYDRNHVLLAADKPTFTVVYTRLATPLQNANEIAKRLAPAFGESVKTLLQAMNAYNYANPQVTILQNASPRAVSYVEEHESALIGVRVIATPVRYYPYGALADHVVGYIGPIPPNGVMPQYNNYPANAQVGLDGVEQQYDSFLQGKPGVMRVQVNAANVPMKELGMYPAPVPGDNLVLNIDGHLQNVLQQALATQVASLRSQGYSWVDSGVAVAMNPQTGAVLAMGSYPDYNPQWFVGGISNQHYAQYQNAALNMAVSGLFMPGSTEKPLTLMDALNLGAIKPTTTVWDPGYLLVGNTVLHEWVPGGFGVVTVPEALEYSSDVFLYQTGLWMGHYPPPYNINTWMTGERVKAFNQLARFGKYFGLTSPTQIDLPNERVGYFHDNGYLSDLAYMAIGQDQVYSAIGLAQYVSAIATGKRMKPEVLHQILSPSGKVLKTIQPVVLNKVPVSPANLSIIREGMHWVTTKRMGTSWSVFLGDPYSVAGKTGTAQTGIVGHDIALFIGWAPFTHPKIAVAVIVPGAGEGYLSSGPVARKLIDAYLNELAGKKPIPPTPVHVN</sequence>
<feature type="domain" description="Penicillin-binding protein transpeptidase" evidence="12">
    <location>
        <begin position="275"/>
        <end position="601"/>
    </location>
</feature>
<feature type="transmembrane region" description="Helical" evidence="11">
    <location>
        <begin position="16"/>
        <end position="36"/>
    </location>
</feature>
<keyword evidence="10" id="KW-0961">Cell wall biogenesis/degradation</keyword>
<protein>
    <recommendedName>
        <fullName evidence="16">Penicillin-binding protein 2</fullName>
    </recommendedName>
</protein>
<keyword evidence="9 11" id="KW-0472">Membrane</keyword>
<evidence type="ECO:0000256" key="3">
    <source>
        <dbReference type="ARBA" id="ARBA00007171"/>
    </source>
</evidence>
<dbReference type="InterPro" id="IPR012338">
    <property type="entry name" value="Beta-lactam/transpept-like"/>
</dbReference>
<evidence type="ECO:0000259" key="13">
    <source>
        <dbReference type="Pfam" id="PF03717"/>
    </source>
</evidence>
<dbReference type="RefSeq" id="WP_067711765.1">
    <property type="nucleotide sequence ID" value="NZ_LPVJ01000006.1"/>
</dbReference>
<dbReference type="OrthoDB" id="2378949at2"/>
<comment type="subcellular location">
    <subcellularLocation>
        <location evidence="2">Cell membrane</location>
    </subcellularLocation>
    <subcellularLocation>
        <location evidence="1">Membrane</location>
        <topology evidence="1">Single-pass membrane protein</topology>
    </subcellularLocation>
</comment>
<keyword evidence="15" id="KW-1185">Reference proteome</keyword>
<evidence type="ECO:0000259" key="12">
    <source>
        <dbReference type="Pfam" id="PF00905"/>
    </source>
</evidence>
<evidence type="ECO:0000256" key="5">
    <source>
        <dbReference type="ARBA" id="ARBA00022692"/>
    </source>
</evidence>
<evidence type="ECO:0000256" key="6">
    <source>
        <dbReference type="ARBA" id="ARBA00022960"/>
    </source>
</evidence>
<evidence type="ECO:0000256" key="2">
    <source>
        <dbReference type="ARBA" id="ARBA00004236"/>
    </source>
</evidence>
<dbReference type="GO" id="GO:0071555">
    <property type="term" value="P:cell wall organization"/>
    <property type="evidence" value="ECO:0007669"/>
    <property type="project" value="UniProtKB-KW"/>
</dbReference>
<dbReference type="InterPro" id="IPR001460">
    <property type="entry name" value="PCN-bd_Tpept"/>
</dbReference>
<reference evidence="14 15" key="1">
    <citation type="submission" date="2015-12" db="EMBL/GenBank/DDBJ databases">
        <title>Draft genome sequence of Acidibacillus ferrooxidans ITV001, isolated from a chalcopyrite acid mine drainage site in Brazil.</title>
        <authorList>
            <person name="Dall'Agnol H."/>
            <person name="Nancucheo I."/>
            <person name="Johnson B."/>
            <person name="Oliveira R."/>
            <person name="Leite L."/>
            <person name="Pylro V."/>
            <person name="Nunes G.L."/>
            <person name="Tzotzos G."/>
            <person name="Fernandes G.R."/>
            <person name="Dutra J."/>
            <person name="Orellana S.C."/>
            <person name="Oliveira G."/>
        </authorList>
    </citation>
    <scope>NUCLEOTIDE SEQUENCE [LARGE SCALE GENOMIC DNA]</scope>
    <source>
        <strain evidence="15">ITV01</strain>
    </source>
</reference>
<comment type="similarity">
    <text evidence="3">Belongs to the transpeptidase family.</text>
</comment>
<evidence type="ECO:0000256" key="9">
    <source>
        <dbReference type="ARBA" id="ARBA00023136"/>
    </source>
</evidence>
<name>A0A101XT87_9BACL</name>
<evidence type="ECO:0000256" key="11">
    <source>
        <dbReference type="SAM" id="Phobius"/>
    </source>
</evidence>
<dbReference type="EMBL" id="LPVJ01000006">
    <property type="protein sequence ID" value="KUO97167.1"/>
    <property type="molecule type" value="Genomic_DNA"/>
</dbReference>
<dbReference type="Gene3D" id="3.90.1310.10">
    <property type="entry name" value="Penicillin-binding protein 2a (Domain 2)"/>
    <property type="match status" value="1"/>
</dbReference>
<organism evidence="14 15">
    <name type="scientific">Ferroacidibacillus organovorans</name>
    <dbReference type="NCBI Taxonomy" id="1765683"/>
    <lineage>
        <taxon>Bacteria</taxon>
        <taxon>Bacillati</taxon>
        <taxon>Bacillota</taxon>
        <taxon>Bacilli</taxon>
        <taxon>Bacillales</taxon>
        <taxon>Alicyclobacillaceae</taxon>
        <taxon>Ferroacidibacillus</taxon>
    </lineage>
</organism>
<dbReference type="PANTHER" id="PTHR30627">
    <property type="entry name" value="PEPTIDOGLYCAN D,D-TRANSPEPTIDASE"/>
    <property type="match status" value="1"/>
</dbReference>
<dbReference type="GO" id="GO:0005886">
    <property type="term" value="C:plasma membrane"/>
    <property type="evidence" value="ECO:0007669"/>
    <property type="project" value="UniProtKB-SubCell"/>
</dbReference>
<keyword evidence="7" id="KW-0573">Peptidoglycan synthesis</keyword>
<evidence type="ECO:0000313" key="15">
    <source>
        <dbReference type="Proteomes" id="UP000053557"/>
    </source>
</evidence>
<dbReference type="GO" id="GO:0009252">
    <property type="term" value="P:peptidoglycan biosynthetic process"/>
    <property type="evidence" value="ECO:0007669"/>
    <property type="project" value="UniProtKB-KW"/>
</dbReference>
<dbReference type="InterPro" id="IPR050515">
    <property type="entry name" value="Beta-lactam/transpept"/>
</dbReference>
<evidence type="ECO:0000313" key="14">
    <source>
        <dbReference type="EMBL" id="KUO97167.1"/>
    </source>
</evidence>
<gene>
    <name evidence="14" type="ORF">ATW55_12730</name>
</gene>
<keyword evidence="6" id="KW-0133">Cell shape</keyword>
<dbReference type="PANTHER" id="PTHR30627:SF2">
    <property type="entry name" value="PEPTIDOGLYCAN D,D-TRANSPEPTIDASE MRDA"/>
    <property type="match status" value="1"/>
</dbReference>
<evidence type="ECO:0000256" key="1">
    <source>
        <dbReference type="ARBA" id="ARBA00004167"/>
    </source>
</evidence>
<evidence type="ECO:0000256" key="4">
    <source>
        <dbReference type="ARBA" id="ARBA00022475"/>
    </source>
</evidence>
<dbReference type="InterPro" id="IPR036138">
    <property type="entry name" value="PBP_dimer_sf"/>
</dbReference>
<dbReference type="GO" id="GO:0008360">
    <property type="term" value="P:regulation of cell shape"/>
    <property type="evidence" value="ECO:0007669"/>
    <property type="project" value="UniProtKB-KW"/>
</dbReference>
<dbReference type="GO" id="GO:0071972">
    <property type="term" value="F:peptidoglycan L,D-transpeptidase activity"/>
    <property type="evidence" value="ECO:0007669"/>
    <property type="project" value="TreeGrafter"/>
</dbReference>
<evidence type="ECO:0000256" key="7">
    <source>
        <dbReference type="ARBA" id="ARBA00022984"/>
    </source>
</evidence>
<keyword evidence="8 11" id="KW-1133">Transmembrane helix</keyword>
<dbReference type="SUPFAM" id="SSF56519">
    <property type="entry name" value="Penicillin binding protein dimerisation domain"/>
    <property type="match status" value="1"/>
</dbReference>
<proteinExistence type="inferred from homology"/>
<evidence type="ECO:0008006" key="16">
    <source>
        <dbReference type="Google" id="ProtNLM"/>
    </source>
</evidence>
<dbReference type="SUPFAM" id="SSF56601">
    <property type="entry name" value="beta-lactamase/transpeptidase-like"/>
    <property type="match status" value="1"/>
</dbReference>
<dbReference type="Pfam" id="PF03717">
    <property type="entry name" value="PBP_dimer"/>
    <property type="match status" value="1"/>
</dbReference>
<evidence type="ECO:0000256" key="10">
    <source>
        <dbReference type="ARBA" id="ARBA00023316"/>
    </source>
</evidence>
<accession>A0A101XT87</accession>
<keyword evidence="5 11" id="KW-0812">Transmembrane</keyword>
<dbReference type="Pfam" id="PF00905">
    <property type="entry name" value="Transpeptidase"/>
    <property type="match status" value="1"/>
</dbReference>
<keyword evidence="4" id="KW-1003">Cell membrane</keyword>
<feature type="domain" description="Penicillin-binding protein dimerisation" evidence="13">
    <location>
        <begin position="59"/>
        <end position="228"/>
    </location>
</feature>
<dbReference type="InterPro" id="IPR005311">
    <property type="entry name" value="PBP_dimer"/>
</dbReference>